<dbReference type="Pfam" id="PF25499">
    <property type="entry name" value="Beta-prop_pof12"/>
    <property type="match status" value="1"/>
</dbReference>
<evidence type="ECO:0000313" key="2">
    <source>
        <dbReference type="EMBL" id="KAF2205409.1"/>
    </source>
</evidence>
<evidence type="ECO:0000313" key="3">
    <source>
        <dbReference type="Proteomes" id="UP000799536"/>
    </source>
</evidence>
<dbReference type="Proteomes" id="UP000799536">
    <property type="component" value="Unassembled WGS sequence"/>
</dbReference>
<dbReference type="SUPFAM" id="SSF50998">
    <property type="entry name" value="Quinoprotein alcohol dehydrogenase-like"/>
    <property type="match status" value="1"/>
</dbReference>
<accession>A0A9P4JVW7</accession>
<dbReference type="AlphaFoldDB" id="A0A9P4JVW7"/>
<reference evidence="2" key="1">
    <citation type="journal article" date="2020" name="Stud. Mycol.">
        <title>101 Dothideomycetes genomes: a test case for predicting lifestyles and emergence of pathogens.</title>
        <authorList>
            <person name="Haridas S."/>
            <person name="Albert R."/>
            <person name="Binder M."/>
            <person name="Bloem J."/>
            <person name="Labutti K."/>
            <person name="Salamov A."/>
            <person name="Andreopoulos B."/>
            <person name="Baker S."/>
            <person name="Barry K."/>
            <person name="Bills G."/>
            <person name="Bluhm B."/>
            <person name="Cannon C."/>
            <person name="Castanera R."/>
            <person name="Culley D."/>
            <person name="Daum C."/>
            <person name="Ezra D."/>
            <person name="Gonzalez J."/>
            <person name="Henrissat B."/>
            <person name="Kuo A."/>
            <person name="Liang C."/>
            <person name="Lipzen A."/>
            <person name="Lutzoni F."/>
            <person name="Magnuson J."/>
            <person name="Mondo S."/>
            <person name="Nolan M."/>
            <person name="Ohm R."/>
            <person name="Pangilinan J."/>
            <person name="Park H.-J."/>
            <person name="Ramirez L."/>
            <person name="Alfaro M."/>
            <person name="Sun H."/>
            <person name="Tritt A."/>
            <person name="Yoshinaga Y."/>
            <person name="Zwiers L.-H."/>
            <person name="Turgeon B."/>
            <person name="Goodwin S."/>
            <person name="Spatafora J."/>
            <person name="Crous P."/>
            <person name="Grigoriev I."/>
        </authorList>
    </citation>
    <scope>NUCLEOTIDE SEQUENCE</scope>
    <source>
        <strain evidence="2">ATCC 74209</strain>
    </source>
</reference>
<keyword evidence="3" id="KW-1185">Reference proteome</keyword>
<name>A0A9P4JVW7_9PLEO</name>
<dbReference type="SUPFAM" id="SSF81383">
    <property type="entry name" value="F-box domain"/>
    <property type="match status" value="1"/>
</dbReference>
<gene>
    <name evidence="2" type="ORF">GQ43DRAFT_468179</name>
</gene>
<dbReference type="OrthoDB" id="3219396at2759"/>
<evidence type="ECO:0000256" key="1">
    <source>
        <dbReference type="SAM" id="MobiDB-lite"/>
    </source>
</evidence>
<organism evidence="2 3">
    <name type="scientific">Delitschia confertaspora ATCC 74209</name>
    <dbReference type="NCBI Taxonomy" id="1513339"/>
    <lineage>
        <taxon>Eukaryota</taxon>
        <taxon>Fungi</taxon>
        <taxon>Dikarya</taxon>
        <taxon>Ascomycota</taxon>
        <taxon>Pezizomycotina</taxon>
        <taxon>Dothideomycetes</taxon>
        <taxon>Pleosporomycetidae</taxon>
        <taxon>Pleosporales</taxon>
        <taxon>Delitschiaceae</taxon>
        <taxon>Delitschia</taxon>
    </lineage>
</organism>
<comment type="caution">
    <text evidence="2">The sequence shown here is derived from an EMBL/GenBank/DDBJ whole genome shotgun (WGS) entry which is preliminary data.</text>
</comment>
<proteinExistence type="predicted"/>
<dbReference type="EMBL" id="ML993856">
    <property type="protein sequence ID" value="KAF2205409.1"/>
    <property type="molecule type" value="Genomic_DNA"/>
</dbReference>
<sequence length="511" mass="55486">MKRRYEGDTASSRPTKALRPSGVDHISQLSNELLLKILSYFYTLAEDSQLWKAAYFNRFVRPRVARIPGVSSQNLFYSSKLSKWLEDEPLVRAGQQTNWKRQYKLRHNWSRGKCAVSEIEIAEQPSLPGMLVQMGNGVIFTVDSALGLRAWGPRTKGELIARTALKAPDTDGIPTSLAVNGCHSAGEDPSIAVGFNDGSFQIYALKLEDEAEFVLLYSHPPSNGSLCALAFSYPYLLSMTSGNLLSLYIFPPQDNASSLSSPRLLYTLGSHVVGPESSLAIKPTSTGVTASVAYALQGYLCGWTVGIQEMRFSLSGELTESRMATATDGNFAPVSQEVLTPAGVGWHPLYAKPTSISYTHPYLLVTLPDNTLSLYLVTSTSSLSISPGTRLWGHTSSVSGAHVGGRGKAVSVSRKGNELRVWELEGGLQSAKARKRLLSGEISIRIRPEKSTSAADLEISQIGSGLAFALTQRFDDTSVTPGWIGFDEENVVVLEEKGQGSQMLVVYDFAG</sequence>
<feature type="region of interest" description="Disordered" evidence="1">
    <location>
        <begin position="1"/>
        <end position="21"/>
    </location>
</feature>
<dbReference type="InterPro" id="IPR015943">
    <property type="entry name" value="WD40/YVTN_repeat-like_dom_sf"/>
</dbReference>
<dbReference type="Gene3D" id="2.130.10.10">
    <property type="entry name" value="YVTN repeat-like/Quinoprotein amine dehydrogenase"/>
    <property type="match status" value="1"/>
</dbReference>
<evidence type="ECO:0008006" key="4">
    <source>
        <dbReference type="Google" id="ProtNLM"/>
    </source>
</evidence>
<dbReference type="InterPro" id="IPR011047">
    <property type="entry name" value="Quinoprotein_ADH-like_sf"/>
</dbReference>
<dbReference type="InterPro" id="IPR036047">
    <property type="entry name" value="F-box-like_dom_sf"/>
</dbReference>
<protein>
    <recommendedName>
        <fullName evidence="4">F-box domain-containing protein</fullName>
    </recommendedName>
</protein>